<dbReference type="PANTHER" id="PTHR45089">
    <property type="entry name" value="DNAJ HEAT SHOCK AMINO-TERMINAL DOMAIN PROTEIN-RELATED"/>
    <property type="match status" value="1"/>
</dbReference>
<name>A0AAV1EG39_OLDCO</name>
<dbReference type="InterPro" id="IPR024593">
    <property type="entry name" value="DUF3444"/>
</dbReference>
<dbReference type="PRINTS" id="PR00625">
    <property type="entry name" value="JDOMAIN"/>
</dbReference>
<dbReference type="Gene3D" id="1.10.287.110">
    <property type="entry name" value="DnaJ domain"/>
    <property type="match status" value="1"/>
</dbReference>
<evidence type="ECO:0000256" key="1">
    <source>
        <dbReference type="SAM" id="MobiDB-lite"/>
    </source>
</evidence>
<feature type="compositionally biased region" description="Polar residues" evidence="1">
    <location>
        <begin position="692"/>
        <end position="702"/>
    </location>
</feature>
<dbReference type="Pfam" id="PF11926">
    <property type="entry name" value="DUF3444"/>
    <property type="match status" value="2"/>
</dbReference>
<dbReference type="SUPFAM" id="SSF46565">
    <property type="entry name" value="Chaperone J-domain"/>
    <property type="match status" value="1"/>
</dbReference>
<gene>
    <name evidence="3" type="ORF">OLC1_LOCUS24503</name>
</gene>
<reference evidence="3" key="1">
    <citation type="submission" date="2023-03" db="EMBL/GenBank/DDBJ databases">
        <authorList>
            <person name="Julca I."/>
        </authorList>
    </citation>
    <scope>NUCLEOTIDE SEQUENCE</scope>
</reference>
<feature type="region of interest" description="Disordered" evidence="1">
    <location>
        <begin position="677"/>
        <end position="757"/>
    </location>
</feature>
<evidence type="ECO:0000313" key="4">
    <source>
        <dbReference type="Proteomes" id="UP001161247"/>
    </source>
</evidence>
<feature type="compositionally biased region" description="Polar residues" evidence="1">
    <location>
        <begin position="709"/>
        <end position="720"/>
    </location>
</feature>
<organism evidence="3 4">
    <name type="scientific">Oldenlandia corymbosa var. corymbosa</name>
    <dbReference type="NCBI Taxonomy" id="529605"/>
    <lineage>
        <taxon>Eukaryota</taxon>
        <taxon>Viridiplantae</taxon>
        <taxon>Streptophyta</taxon>
        <taxon>Embryophyta</taxon>
        <taxon>Tracheophyta</taxon>
        <taxon>Spermatophyta</taxon>
        <taxon>Magnoliopsida</taxon>
        <taxon>eudicotyledons</taxon>
        <taxon>Gunneridae</taxon>
        <taxon>Pentapetalae</taxon>
        <taxon>asterids</taxon>
        <taxon>lamiids</taxon>
        <taxon>Gentianales</taxon>
        <taxon>Rubiaceae</taxon>
        <taxon>Rubioideae</taxon>
        <taxon>Spermacoceae</taxon>
        <taxon>Hedyotis-Oldenlandia complex</taxon>
        <taxon>Oldenlandia</taxon>
    </lineage>
</organism>
<dbReference type="InterPro" id="IPR001623">
    <property type="entry name" value="DnaJ_domain"/>
</dbReference>
<dbReference type="PROSITE" id="PS50076">
    <property type="entry name" value="DNAJ_2"/>
    <property type="match status" value="1"/>
</dbReference>
<feature type="compositionally biased region" description="Basic and acidic residues" evidence="1">
    <location>
        <begin position="358"/>
        <end position="367"/>
    </location>
</feature>
<dbReference type="Pfam" id="PF00226">
    <property type="entry name" value="DnaJ"/>
    <property type="match status" value="1"/>
</dbReference>
<proteinExistence type="predicted"/>
<evidence type="ECO:0000259" key="2">
    <source>
        <dbReference type="PROSITE" id="PS50076"/>
    </source>
</evidence>
<dbReference type="SMART" id="SM00271">
    <property type="entry name" value="DnaJ"/>
    <property type="match status" value="1"/>
</dbReference>
<feature type="compositionally biased region" description="Basic and acidic residues" evidence="1">
    <location>
        <begin position="391"/>
        <end position="422"/>
    </location>
</feature>
<dbReference type="EMBL" id="OX459126">
    <property type="protein sequence ID" value="CAI9118695.1"/>
    <property type="molecule type" value="Genomic_DNA"/>
</dbReference>
<dbReference type="PANTHER" id="PTHR45089:SF24">
    <property type="entry name" value="DNAJ HEAT SHOCK N-TERMINAL DOMAIN-CONTAINING PROTEIN"/>
    <property type="match status" value="1"/>
</dbReference>
<dbReference type="CDD" id="cd06257">
    <property type="entry name" value="DnaJ"/>
    <property type="match status" value="1"/>
</dbReference>
<dbReference type="AlphaFoldDB" id="A0AAV1EG39"/>
<evidence type="ECO:0000313" key="3">
    <source>
        <dbReference type="EMBL" id="CAI9118695.1"/>
    </source>
</evidence>
<protein>
    <submittedName>
        <fullName evidence="3">OLC1v1020295C1</fullName>
    </submittedName>
</protein>
<feature type="compositionally biased region" description="Basic and acidic residues" evidence="1">
    <location>
        <begin position="259"/>
        <end position="271"/>
    </location>
</feature>
<feature type="compositionally biased region" description="Basic residues" evidence="1">
    <location>
        <begin position="291"/>
        <end position="303"/>
    </location>
</feature>
<keyword evidence="4" id="KW-1185">Reference proteome</keyword>
<accession>A0AAV1EG39</accession>
<feature type="domain" description="J" evidence="2">
    <location>
        <begin position="67"/>
        <end position="131"/>
    </location>
</feature>
<feature type="region of interest" description="Disordered" evidence="1">
    <location>
        <begin position="228"/>
        <end position="434"/>
    </location>
</feature>
<dbReference type="Proteomes" id="UP001161247">
    <property type="component" value="Chromosome 9"/>
</dbReference>
<dbReference type="InterPro" id="IPR036869">
    <property type="entry name" value="J_dom_sf"/>
</dbReference>
<sequence>MECNKEDAMKAMDLAEKKMEKKDFQGAKKMAVKAQQLYPDLLNISQMILVCEVHCASQSKRYGNEIDWYGVLQIEPTADDAVIKKQYRKLALSLHPDKNKFAGATDAFKMIGEAQKVLLDGQKRLLYDSKRKAAGRFQASHHHGGRQTNARGHPWFQSANVGSAAFQAVNPQAQQPQQQTQPGGVNGNLSTFWTVCPFCSVKYQYYRNVIQRNLRCQNCQKDFTAYELNPPSEKPPTSSYQPVFPEFTGAVKKGNSSKPVREKKMSTKTKDTNSSVKRSMPEAVEESTRGRGPKRSNRKRKKSKESSESSSTDSSSDSDEDLDINEHGNFGVSSDQNLRRSARSKQRVSYDEIPSDDDASKRSKNDESFSAGVDEGMQNTGNKGAGVTSGSEKKKNETAREKVSSPDEISRNGDKRSKKTSEDMVVSESEEEISEVKDFEYPDPDFSDFEKGRKEDCFAVGQLWAVYDTLGAMPRFYAIIRKVISRSFKLRITWFEPQPDDKEQKLWVGEGLPASCGKFILGDSEETDQLAMFSHLVLEKINISRTYEMFPKRGETWALFKGWNVNWHSDPEKKNPDYGYEFEFVEVLSEYDKESGLTVAYLGKLKGFACLFCRITKDGIGSFLIPAKDLYRFSHKVPSFQMTGEERVDVPQGSFELDPAALPRNIEEIDVLTAFSMDPGQTNANGAEKCTDNSSNHAPSVQSERRTMRPTTSEEPSSGRNVHVADVQQKKDSEGSSSLGKATQRDFPNACGNGSESFMKETMDATTPLSEAYEIPKPEFYNFDTEKSMEKFQVGQVWAVYGDEDALPKSYGIITKIDSSPNFALYLTWLMSIPSAKHVTRWIDKQMPVCCGDFVAKNGNPTMFADLEQFSHQLRVRKNSAKQVYGIYPEKGDVWALYKNWHAGMTCSDLDNCEYELVEILDKNDAEITVLALELVNGYKTVFKPEGQSTGRRRIPFAELFRFSHQIPAFRLTNEKNGSLKGFWELDTAAVPVHFFRPN</sequence>